<protein>
    <submittedName>
        <fullName evidence="5">SLT domain-containing protein</fullName>
    </submittedName>
</protein>
<evidence type="ECO:0000256" key="2">
    <source>
        <dbReference type="ARBA" id="ARBA00009387"/>
    </source>
</evidence>
<keyword evidence="6" id="KW-1185">Reference proteome</keyword>
<feature type="domain" description="Transglycosylase SLT" evidence="4">
    <location>
        <begin position="112"/>
        <end position="210"/>
    </location>
</feature>
<evidence type="ECO:0000313" key="6">
    <source>
        <dbReference type="Proteomes" id="UP001241747"/>
    </source>
</evidence>
<comment type="caution">
    <text evidence="5">The sequence shown here is derived from an EMBL/GenBank/DDBJ whole genome shotgun (WGS) entry which is preliminary data.</text>
</comment>
<proteinExistence type="inferred from homology"/>
<dbReference type="InterPro" id="IPR023346">
    <property type="entry name" value="Lysozyme-like_dom_sf"/>
</dbReference>
<comment type="similarity">
    <text evidence="2">Belongs to the virb1 family.</text>
</comment>
<feature type="region of interest" description="Disordered" evidence="3">
    <location>
        <begin position="261"/>
        <end position="288"/>
    </location>
</feature>
<evidence type="ECO:0000259" key="4">
    <source>
        <dbReference type="Pfam" id="PF01464"/>
    </source>
</evidence>
<evidence type="ECO:0000256" key="1">
    <source>
        <dbReference type="ARBA" id="ARBA00007734"/>
    </source>
</evidence>
<dbReference type="RefSeq" id="WP_237347105.1">
    <property type="nucleotide sequence ID" value="NZ_JABWGX010000028.1"/>
</dbReference>
<dbReference type="PANTHER" id="PTHR37423">
    <property type="entry name" value="SOLUBLE LYTIC MUREIN TRANSGLYCOSYLASE-RELATED"/>
    <property type="match status" value="1"/>
</dbReference>
<accession>A0ABU0LAQ5</accession>
<dbReference type="CDD" id="cd00254">
    <property type="entry name" value="LT-like"/>
    <property type="match status" value="1"/>
</dbReference>
<dbReference type="EMBL" id="JAUSVY010000002">
    <property type="protein sequence ID" value="MDQ0504214.1"/>
    <property type="molecule type" value="Genomic_DNA"/>
</dbReference>
<dbReference type="PANTHER" id="PTHR37423:SF2">
    <property type="entry name" value="MEMBRANE-BOUND LYTIC MUREIN TRANSGLYCOSYLASE C"/>
    <property type="match status" value="1"/>
</dbReference>
<gene>
    <name evidence="5" type="ORF">QOZ94_000988</name>
</gene>
<dbReference type="Gene3D" id="1.10.530.10">
    <property type="match status" value="1"/>
</dbReference>
<dbReference type="Pfam" id="PF01464">
    <property type="entry name" value="SLT"/>
    <property type="match status" value="1"/>
</dbReference>
<sequence length="308" mass="33116">MRYAFRIARLISRQSPIPLFANRPSHPFVPLERRSAGARSEGPGRSKIGAPREPLTAASTLAGWRRCGDRMPVRSAVLLLSVVLAVAMPLPCQAQSEPVQHQSQADPYAVHIAEAAQRFGIPAAWIRAVMRVESANDVRAISPKGAMGLMQIMPATWADLRARHRLGSDPYDPRDNILAGAAYLRELHDRYGSPGFLAAYNAGPGRYEEHLAGRPLPAETRAYVATLAPEIGGGEITGPVEIAVADPLLWTRAPLFVAQAERTSSADPVQSDERSGDTPTTSPVRDLSAIVPQSDGLFVARAEAGGPR</sequence>
<organism evidence="5 6">
    <name type="scientific">Xanthobacter agilis</name>
    <dbReference type="NCBI Taxonomy" id="47492"/>
    <lineage>
        <taxon>Bacteria</taxon>
        <taxon>Pseudomonadati</taxon>
        <taxon>Pseudomonadota</taxon>
        <taxon>Alphaproteobacteria</taxon>
        <taxon>Hyphomicrobiales</taxon>
        <taxon>Xanthobacteraceae</taxon>
        <taxon>Xanthobacter</taxon>
    </lineage>
</organism>
<dbReference type="InterPro" id="IPR008258">
    <property type="entry name" value="Transglycosylase_SLT_dom_1"/>
</dbReference>
<evidence type="ECO:0000313" key="5">
    <source>
        <dbReference type="EMBL" id="MDQ0504214.1"/>
    </source>
</evidence>
<feature type="region of interest" description="Disordered" evidence="3">
    <location>
        <begin position="30"/>
        <end position="52"/>
    </location>
</feature>
<comment type="similarity">
    <text evidence="1">Belongs to the transglycosylase Slt family.</text>
</comment>
<evidence type="ECO:0000256" key="3">
    <source>
        <dbReference type="SAM" id="MobiDB-lite"/>
    </source>
</evidence>
<dbReference type="Proteomes" id="UP001241747">
    <property type="component" value="Unassembled WGS sequence"/>
</dbReference>
<reference evidence="5 6" key="1">
    <citation type="submission" date="2023-07" db="EMBL/GenBank/DDBJ databases">
        <title>Genomic Encyclopedia of Type Strains, Phase IV (KMG-IV): sequencing the most valuable type-strain genomes for metagenomic binning, comparative biology and taxonomic classification.</title>
        <authorList>
            <person name="Goeker M."/>
        </authorList>
    </citation>
    <scope>NUCLEOTIDE SEQUENCE [LARGE SCALE GENOMIC DNA]</scope>
    <source>
        <strain evidence="5 6">DSM 3770</strain>
    </source>
</reference>
<dbReference type="SUPFAM" id="SSF53955">
    <property type="entry name" value="Lysozyme-like"/>
    <property type="match status" value="1"/>
</dbReference>
<name>A0ABU0LAQ5_XANAG</name>